<keyword evidence="8" id="KW-1185">Reference proteome</keyword>
<dbReference type="InterPro" id="IPR017452">
    <property type="entry name" value="GPCR_Rhodpsn_7TM"/>
</dbReference>
<reference evidence="7" key="1">
    <citation type="submission" date="2023-08" db="EMBL/GenBank/DDBJ databases">
        <authorList>
            <person name="Alioto T."/>
            <person name="Alioto T."/>
            <person name="Gomez Garrido J."/>
        </authorList>
    </citation>
    <scope>NUCLEOTIDE SEQUENCE</scope>
</reference>
<dbReference type="GO" id="GO:0016020">
    <property type="term" value="C:membrane"/>
    <property type="evidence" value="ECO:0007669"/>
    <property type="project" value="UniProtKB-SubCell"/>
</dbReference>
<dbReference type="CDD" id="cd00637">
    <property type="entry name" value="7tm_classA_rhodopsin-like"/>
    <property type="match status" value="1"/>
</dbReference>
<accession>A0AAV1FXS7</accession>
<comment type="subcellular location">
    <subcellularLocation>
        <location evidence="1">Membrane</location>
    </subcellularLocation>
</comment>
<evidence type="ECO:0000259" key="6">
    <source>
        <dbReference type="PROSITE" id="PS50262"/>
    </source>
</evidence>
<evidence type="ECO:0000313" key="8">
    <source>
        <dbReference type="Proteomes" id="UP001178508"/>
    </source>
</evidence>
<dbReference type="InterPro" id="IPR000276">
    <property type="entry name" value="GPCR_Rhodpsn"/>
</dbReference>
<evidence type="ECO:0000256" key="2">
    <source>
        <dbReference type="ARBA" id="ARBA00022692"/>
    </source>
</evidence>
<dbReference type="SUPFAM" id="SSF81321">
    <property type="entry name" value="Family A G protein-coupled receptor-like"/>
    <property type="match status" value="1"/>
</dbReference>
<evidence type="ECO:0000313" key="7">
    <source>
        <dbReference type="EMBL" id="CAJ1066035.1"/>
    </source>
</evidence>
<organism evidence="7 8">
    <name type="scientific">Xyrichtys novacula</name>
    <name type="common">Pearly razorfish</name>
    <name type="synonym">Hemipteronotus novacula</name>
    <dbReference type="NCBI Taxonomy" id="13765"/>
    <lineage>
        <taxon>Eukaryota</taxon>
        <taxon>Metazoa</taxon>
        <taxon>Chordata</taxon>
        <taxon>Craniata</taxon>
        <taxon>Vertebrata</taxon>
        <taxon>Euteleostomi</taxon>
        <taxon>Actinopterygii</taxon>
        <taxon>Neopterygii</taxon>
        <taxon>Teleostei</taxon>
        <taxon>Neoteleostei</taxon>
        <taxon>Acanthomorphata</taxon>
        <taxon>Eupercaria</taxon>
        <taxon>Labriformes</taxon>
        <taxon>Labridae</taxon>
        <taxon>Xyrichtys</taxon>
    </lineage>
</organism>
<evidence type="ECO:0000256" key="5">
    <source>
        <dbReference type="SAM" id="Phobius"/>
    </source>
</evidence>
<dbReference type="AlphaFoldDB" id="A0AAV1FXS7"/>
<evidence type="ECO:0000256" key="3">
    <source>
        <dbReference type="ARBA" id="ARBA00022989"/>
    </source>
</evidence>
<sequence>MEVPSARGNINLEVYQVAVFASIGFTVSLSIERYMAIVHPLWYRIRRSIKSSVVSCAVVWIVSILYHLSGSYIVFTILVFLLLIFCLVKSSYRLGSVCFHLERGCIQAFERYEVLQDEEE</sequence>
<feature type="domain" description="G-protein coupled receptors family 1 profile" evidence="6">
    <location>
        <begin position="1"/>
        <end position="68"/>
    </location>
</feature>
<protein>
    <submittedName>
        <fullName evidence="7">G-protein coupled receptor 4-like</fullName>
    </submittedName>
</protein>
<evidence type="ECO:0000256" key="1">
    <source>
        <dbReference type="ARBA" id="ARBA00004370"/>
    </source>
</evidence>
<dbReference type="PROSITE" id="PS50262">
    <property type="entry name" value="G_PROTEIN_RECEP_F1_2"/>
    <property type="match status" value="1"/>
</dbReference>
<dbReference type="Pfam" id="PF00001">
    <property type="entry name" value="7tm_1"/>
    <property type="match status" value="1"/>
</dbReference>
<dbReference type="Proteomes" id="UP001178508">
    <property type="component" value="Chromosome 10"/>
</dbReference>
<evidence type="ECO:0000256" key="4">
    <source>
        <dbReference type="ARBA" id="ARBA00023136"/>
    </source>
</evidence>
<keyword evidence="3 5" id="KW-1133">Transmembrane helix</keyword>
<dbReference type="GO" id="GO:0004930">
    <property type="term" value="F:G protein-coupled receptor activity"/>
    <property type="evidence" value="ECO:0007669"/>
    <property type="project" value="InterPro"/>
</dbReference>
<dbReference type="Gene3D" id="1.20.1070.10">
    <property type="entry name" value="Rhodopsin 7-helix transmembrane proteins"/>
    <property type="match status" value="1"/>
</dbReference>
<feature type="transmembrane region" description="Helical" evidence="5">
    <location>
        <begin position="14"/>
        <end position="36"/>
    </location>
</feature>
<proteinExistence type="predicted"/>
<keyword evidence="2 5" id="KW-0812">Transmembrane</keyword>
<name>A0AAV1FXS7_XYRNO</name>
<keyword evidence="4 5" id="KW-0472">Membrane</keyword>
<keyword evidence="7" id="KW-0675">Receptor</keyword>
<dbReference type="EMBL" id="OY660873">
    <property type="protein sequence ID" value="CAJ1066035.1"/>
    <property type="molecule type" value="Genomic_DNA"/>
</dbReference>
<gene>
    <name evidence="7" type="ORF">XNOV1_A034138</name>
</gene>